<name>A0A7X9FPP6_9DELT</name>
<gene>
    <name evidence="2" type="ORF">GYA55_00070</name>
</gene>
<accession>A0A7X9FPP6</accession>
<dbReference type="Pfam" id="PF01883">
    <property type="entry name" value="FeS_assembly_P"/>
    <property type="match status" value="1"/>
</dbReference>
<dbReference type="PANTHER" id="PTHR42831">
    <property type="entry name" value="FE-S PROTEIN MATURATION AUXILIARY FACTOR YITW"/>
    <property type="match status" value="1"/>
</dbReference>
<organism evidence="2 3">
    <name type="scientific">SAR324 cluster bacterium</name>
    <dbReference type="NCBI Taxonomy" id="2024889"/>
    <lineage>
        <taxon>Bacteria</taxon>
        <taxon>Deltaproteobacteria</taxon>
        <taxon>SAR324 cluster</taxon>
    </lineage>
</organism>
<dbReference type="InterPro" id="IPR002744">
    <property type="entry name" value="MIP18-like"/>
</dbReference>
<comment type="caution">
    <text evidence="2">The sequence shown here is derived from an EMBL/GenBank/DDBJ whole genome shotgun (WGS) entry which is preliminary data.</text>
</comment>
<dbReference type="Gene3D" id="3.30.300.130">
    <property type="entry name" value="Fe-S cluster assembly (FSCA)"/>
    <property type="match status" value="1"/>
</dbReference>
<reference evidence="2 3" key="1">
    <citation type="journal article" date="2020" name="Biotechnol. Biofuels">
        <title>New insights from the biogas microbiome by comprehensive genome-resolved metagenomics of nearly 1600 species originating from multiple anaerobic digesters.</title>
        <authorList>
            <person name="Campanaro S."/>
            <person name="Treu L."/>
            <person name="Rodriguez-R L.M."/>
            <person name="Kovalovszki A."/>
            <person name="Ziels R.M."/>
            <person name="Maus I."/>
            <person name="Zhu X."/>
            <person name="Kougias P.G."/>
            <person name="Basile A."/>
            <person name="Luo G."/>
            <person name="Schluter A."/>
            <person name="Konstantinidis K.T."/>
            <person name="Angelidaki I."/>
        </authorList>
    </citation>
    <scope>NUCLEOTIDE SEQUENCE [LARGE SCALE GENOMIC DNA]</scope>
    <source>
        <strain evidence="2">AS27yjCOA_65</strain>
    </source>
</reference>
<evidence type="ECO:0000313" key="2">
    <source>
        <dbReference type="EMBL" id="NMC61539.1"/>
    </source>
</evidence>
<proteinExistence type="predicted"/>
<sequence length="96" mass="10570">MATREEIIEVLKTVQDPEIFLDVWYLGLVYGIDINDGKVKIDMTLTSPMCPMGPEILQEVHDKVGALDGVTSVDVNLVFSPPWEPSDEVKAALGLI</sequence>
<evidence type="ECO:0000313" key="3">
    <source>
        <dbReference type="Proteomes" id="UP000524246"/>
    </source>
</evidence>
<feature type="domain" description="MIP18 family-like" evidence="1">
    <location>
        <begin position="4"/>
        <end position="75"/>
    </location>
</feature>
<dbReference type="PANTHER" id="PTHR42831:SF1">
    <property type="entry name" value="FE-S PROTEIN MATURATION AUXILIARY FACTOR YITW"/>
    <property type="match status" value="1"/>
</dbReference>
<dbReference type="Proteomes" id="UP000524246">
    <property type="component" value="Unassembled WGS sequence"/>
</dbReference>
<dbReference type="InterPro" id="IPR034904">
    <property type="entry name" value="FSCA_dom_sf"/>
</dbReference>
<dbReference type="EMBL" id="JAAZON010000004">
    <property type="protein sequence ID" value="NMC61539.1"/>
    <property type="molecule type" value="Genomic_DNA"/>
</dbReference>
<evidence type="ECO:0000259" key="1">
    <source>
        <dbReference type="Pfam" id="PF01883"/>
    </source>
</evidence>
<dbReference type="InterPro" id="IPR052339">
    <property type="entry name" value="Fe-S_Maturation_MIP18"/>
</dbReference>
<dbReference type="SUPFAM" id="SSF117916">
    <property type="entry name" value="Fe-S cluster assembly (FSCA) domain-like"/>
    <property type="match status" value="1"/>
</dbReference>
<dbReference type="AlphaFoldDB" id="A0A7X9FPP6"/>
<protein>
    <submittedName>
        <fullName evidence="2">DUF59 domain-containing protein</fullName>
    </submittedName>
</protein>